<dbReference type="InterPro" id="IPR012336">
    <property type="entry name" value="Thioredoxin-like_fold"/>
</dbReference>
<dbReference type="Gene3D" id="3.40.30.10">
    <property type="entry name" value="Glutaredoxin"/>
    <property type="match status" value="1"/>
</dbReference>
<accession>A0A0M0K963</accession>
<feature type="compositionally biased region" description="Acidic residues" evidence="8">
    <location>
        <begin position="338"/>
        <end position="350"/>
    </location>
</feature>
<evidence type="ECO:0000313" key="10">
    <source>
        <dbReference type="EMBL" id="KOO35132.1"/>
    </source>
</evidence>
<dbReference type="Pfam" id="PF13905">
    <property type="entry name" value="Thioredoxin_8"/>
    <property type="match status" value="1"/>
</dbReference>
<dbReference type="Proteomes" id="UP000037460">
    <property type="component" value="Unassembled WGS sequence"/>
</dbReference>
<evidence type="ECO:0000256" key="3">
    <source>
        <dbReference type="ARBA" id="ARBA00023002"/>
    </source>
</evidence>
<dbReference type="GO" id="GO:0047134">
    <property type="term" value="F:protein-disulfide reductase [NAD(P)H] activity"/>
    <property type="evidence" value="ECO:0007669"/>
    <property type="project" value="UniProtKB-EC"/>
</dbReference>
<feature type="domain" description="Thioredoxin" evidence="9">
    <location>
        <begin position="189"/>
        <end position="344"/>
    </location>
</feature>
<dbReference type="EC" id="1.8.1.8" evidence="1"/>
<comment type="catalytic activity">
    <reaction evidence="7">
        <text>[protein]-dithiol + NADP(+) = [protein]-disulfide + NADPH + H(+)</text>
        <dbReference type="Rhea" id="RHEA:18753"/>
        <dbReference type="Rhea" id="RHEA-COMP:10593"/>
        <dbReference type="Rhea" id="RHEA-COMP:10594"/>
        <dbReference type="ChEBI" id="CHEBI:15378"/>
        <dbReference type="ChEBI" id="CHEBI:29950"/>
        <dbReference type="ChEBI" id="CHEBI:50058"/>
        <dbReference type="ChEBI" id="CHEBI:57783"/>
        <dbReference type="ChEBI" id="CHEBI:58349"/>
        <dbReference type="EC" id="1.8.1.8"/>
    </reaction>
</comment>
<dbReference type="SUPFAM" id="SSF52833">
    <property type="entry name" value="Thioredoxin-like"/>
    <property type="match status" value="1"/>
</dbReference>
<name>A0A0M0K963_9EUKA</name>
<keyword evidence="3" id="KW-0560">Oxidoreductase</keyword>
<comment type="caution">
    <text evidence="10">The sequence shown here is derived from an EMBL/GenBank/DDBJ whole genome shotgun (WGS) entry which is preliminary data.</text>
</comment>
<protein>
    <recommendedName>
        <fullName evidence="1">protein-disulfide reductase</fullName>
        <ecNumber evidence="1">1.8.1.8</ecNumber>
    </recommendedName>
</protein>
<comment type="catalytic activity">
    <reaction evidence="6">
        <text>[protein]-dithiol + NAD(+) = [protein]-disulfide + NADH + H(+)</text>
        <dbReference type="Rhea" id="RHEA:18749"/>
        <dbReference type="Rhea" id="RHEA-COMP:10593"/>
        <dbReference type="Rhea" id="RHEA-COMP:10594"/>
        <dbReference type="ChEBI" id="CHEBI:15378"/>
        <dbReference type="ChEBI" id="CHEBI:29950"/>
        <dbReference type="ChEBI" id="CHEBI:50058"/>
        <dbReference type="ChEBI" id="CHEBI:57540"/>
        <dbReference type="ChEBI" id="CHEBI:57945"/>
        <dbReference type="EC" id="1.8.1.8"/>
    </reaction>
</comment>
<dbReference type="EMBL" id="JWZX01000975">
    <property type="protein sequence ID" value="KOO35132.1"/>
    <property type="molecule type" value="Genomic_DNA"/>
</dbReference>
<evidence type="ECO:0000256" key="6">
    <source>
        <dbReference type="ARBA" id="ARBA00047388"/>
    </source>
</evidence>
<reference evidence="11" key="1">
    <citation type="journal article" date="2015" name="PLoS Genet.">
        <title>Genome Sequence and Transcriptome Analyses of Chrysochromulina tobin: Metabolic Tools for Enhanced Algal Fitness in the Prominent Order Prymnesiales (Haptophyceae).</title>
        <authorList>
            <person name="Hovde B.T."/>
            <person name="Deodato C.R."/>
            <person name="Hunsperger H.M."/>
            <person name="Ryken S.A."/>
            <person name="Yost W."/>
            <person name="Jha R.K."/>
            <person name="Patterson J."/>
            <person name="Monnat R.J. Jr."/>
            <person name="Barlow S.B."/>
            <person name="Starkenburg S.R."/>
            <person name="Cattolico R.A."/>
        </authorList>
    </citation>
    <scope>NUCLEOTIDE SEQUENCE</scope>
    <source>
        <strain evidence="11">CCMP291</strain>
    </source>
</reference>
<keyword evidence="11" id="KW-1185">Reference proteome</keyword>
<dbReference type="PANTHER" id="PTHR13871">
    <property type="entry name" value="THIOREDOXIN"/>
    <property type="match status" value="1"/>
</dbReference>
<evidence type="ECO:0000256" key="8">
    <source>
        <dbReference type="SAM" id="MobiDB-lite"/>
    </source>
</evidence>
<dbReference type="AlphaFoldDB" id="A0A0M0K963"/>
<evidence type="ECO:0000256" key="5">
    <source>
        <dbReference type="ARBA" id="ARBA00025782"/>
    </source>
</evidence>
<evidence type="ECO:0000256" key="4">
    <source>
        <dbReference type="ARBA" id="ARBA00023027"/>
    </source>
</evidence>
<dbReference type="InterPro" id="IPR052259">
    <property type="entry name" value="Nucleoredoxin-like"/>
</dbReference>
<keyword evidence="4" id="KW-0520">NAD</keyword>
<organism evidence="10 11">
    <name type="scientific">Chrysochromulina tobinii</name>
    <dbReference type="NCBI Taxonomy" id="1460289"/>
    <lineage>
        <taxon>Eukaryota</taxon>
        <taxon>Haptista</taxon>
        <taxon>Haptophyta</taxon>
        <taxon>Prymnesiophyceae</taxon>
        <taxon>Prymnesiales</taxon>
        <taxon>Chrysochromulinaceae</taxon>
        <taxon>Chrysochromulina</taxon>
    </lineage>
</organism>
<comment type="similarity">
    <text evidence="5">Belongs to the nucleoredoxin family.</text>
</comment>
<feature type="region of interest" description="Disordered" evidence="8">
    <location>
        <begin position="315"/>
        <end position="368"/>
    </location>
</feature>
<dbReference type="Gene3D" id="1.10.8.60">
    <property type="match status" value="1"/>
</dbReference>
<evidence type="ECO:0000256" key="2">
    <source>
        <dbReference type="ARBA" id="ARBA00022737"/>
    </source>
</evidence>
<dbReference type="PROSITE" id="PS51352">
    <property type="entry name" value="THIOREDOXIN_2"/>
    <property type="match status" value="1"/>
</dbReference>
<evidence type="ECO:0000259" key="9">
    <source>
        <dbReference type="PROSITE" id="PS51352"/>
    </source>
</evidence>
<evidence type="ECO:0000313" key="11">
    <source>
        <dbReference type="Proteomes" id="UP000037460"/>
    </source>
</evidence>
<dbReference type="PANTHER" id="PTHR13871:SF96">
    <property type="entry name" value="THIOREDOXIN DOMAIN-CONTAINING PROTEIN"/>
    <property type="match status" value="1"/>
</dbReference>
<dbReference type="InterPro" id="IPR036249">
    <property type="entry name" value="Thioredoxin-like_sf"/>
</dbReference>
<dbReference type="Gene3D" id="3.40.50.300">
    <property type="entry name" value="P-loop containing nucleotide triphosphate hydrolases"/>
    <property type="match status" value="1"/>
</dbReference>
<evidence type="ECO:0000256" key="7">
    <source>
        <dbReference type="ARBA" id="ARBA00047804"/>
    </source>
</evidence>
<dbReference type="InterPro" id="IPR013766">
    <property type="entry name" value="Thioredoxin_domain"/>
</dbReference>
<feature type="compositionally biased region" description="Basic and acidic residues" evidence="8">
    <location>
        <begin position="315"/>
        <end position="324"/>
    </location>
</feature>
<keyword evidence="2" id="KW-0677">Repeat</keyword>
<dbReference type="CDD" id="cd02964">
    <property type="entry name" value="TryX_like_family"/>
    <property type="match status" value="1"/>
</dbReference>
<sequence>MASARGGLVFIDEAYNLGGSRGMRASLYAQEAVDQLTYCMTEDSHKGRTIVVLAGYEREMNDMLASANPGFRSRFKQRIAMPDWDAADVVEYLRRRCNKKGIVLADAAQRVLLGGLDDVRKRPGWANARDAEWLFDELTGLRAVRRSSARDDEERPTFTKHDAISALLAFDKQRPPPNNGNKRAQPPNPLVGTLADALGESLMRGTGGPTVRLTEVQSRSKVIGLYFSAHWCPPCRAFTPKLVRAYTEHLKAKGLEIIFISSDHDSKSFREYYSTMPWLAMAHGDPRKEGLETAFGVKGIPRLVLLDARTGRPLHQDARGRVAEDPTGSSFPWRDDGAQDDAQDDEEEAEMMVAGPSGGPSGGREPPKREVEAFKEEERICEVIQGDDDGGDKGTMTIEAALAEACVELGYDEDNPKRKKLIYKLSGCEGTKDFPEDIMNKVLQKTGRKRHEVIDELREQVLGVLSSMREAIHQAEQEQYKKEAPIREKIRQMARCPAGFDWHREGAGWRCNGGSHFISNDELPTV</sequence>
<dbReference type="InterPro" id="IPR027417">
    <property type="entry name" value="P-loop_NTPase"/>
</dbReference>
<gene>
    <name evidence="10" type="ORF">Ctob_016553</name>
</gene>
<proteinExistence type="inferred from homology"/>
<evidence type="ECO:0000256" key="1">
    <source>
        <dbReference type="ARBA" id="ARBA00012612"/>
    </source>
</evidence>
<dbReference type="OrthoDB" id="409136at2759"/>
<dbReference type="SUPFAM" id="SSF52540">
    <property type="entry name" value="P-loop containing nucleoside triphosphate hydrolases"/>
    <property type="match status" value="1"/>
</dbReference>